<dbReference type="GO" id="GO:0016301">
    <property type="term" value="F:kinase activity"/>
    <property type="evidence" value="ECO:0007669"/>
    <property type="project" value="UniProtKB-KW"/>
</dbReference>
<proteinExistence type="predicted"/>
<dbReference type="RefSeq" id="WP_085098516.1">
    <property type="nucleotide sequence ID" value="NZ_FWZU01000001.1"/>
</dbReference>
<keyword evidence="1" id="KW-0472">Membrane</keyword>
<feature type="transmembrane region" description="Helical" evidence="1">
    <location>
        <begin position="63"/>
        <end position="81"/>
    </location>
</feature>
<sequence length="188" mass="21428">MTDKNEMLNAEDLKLAAELKQMEVRKVPHAFSRSVMDSVHEANKPLWKIVVCWLNSPFNLRLTPLRMALGTALIVMIFFLVPKTDTGHMVEDHSVPVRFEFASHSGSIKHVAVMGSFNSWSAESSRMRYDKERGVWVYETRLPPGDHEYVFLVNGVEVVPDPHADFSRKDGFGSVNSIKFVRSSEYEI</sequence>
<dbReference type="EMBL" id="FWZU01000001">
    <property type="protein sequence ID" value="SME95199.1"/>
    <property type="molecule type" value="Genomic_DNA"/>
</dbReference>
<organism evidence="3 4">
    <name type="scientific">Desulfovibrio gilichinskyi</name>
    <dbReference type="NCBI Taxonomy" id="1519643"/>
    <lineage>
        <taxon>Bacteria</taxon>
        <taxon>Pseudomonadati</taxon>
        <taxon>Thermodesulfobacteriota</taxon>
        <taxon>Desulfovibrionia</taxon>
        <taxon>Desulfovibrionales</taxon>
        <taxon>Desulfovibrionaceae</taxon>
        <taxon>Desulfovibrio</taxon>
    </lineage>
</organism>
<dbReference type="InterPro" id="IPR013783">
    <property type="entry name" value="Ig-like_fold"/>
</dbReference>
<keyword evidence="3" id="KW-0808">Transferase</keyword>
<accession>A0A1X7CER2</accession>
<protein>
    <submittedName>
        <fullName evidence="3">Glycogen recognition site of AMP-activated protein kinase</fullName>
    </submittedName>
</protein>
<dbReference type="AlphaFoldDB" id="A0A1X7CER2"/>
<dbReference type="OrthoDB" id="5451596at2"/>
<dbReference type="STRING" id="1519643.SAMN06295933_0771"/>
<keyword evidence="4" id="KW-1185">Reference proteome</keyword>
<dbReference type="Pfam" id="PF16561">
    <property type="entry name" value="AMPK1_CBM"/>
    <property type="match status" value="1"/>
</dbReference>
<gene>
    <name evidence="3" type="ORF">SAMN06295933_0771</name>
</gene>
<name>A0A1X7CER2_9BACT</name>
<dbReference type="InterPro" id="IPR014756">
    <property type="entry name" value="Ig_E-set"/>
</dbReference>
<evidence type="ECO:0000313" key="3">
    <source>
        <dbReference type="EMBL" id="SME95199.1"/>
    </source>
</evidence>
<dbReference type="Gene3D" id="2.60.40.10">
    <property type="entry name" value="Immunoglobulins"/>
    <property type="match status" value="1"/>
</dbReference>
<keyword evidence="3" id="KW-0418">Kinase</keyword>
<reference evidence="4" key="1">
    <citation type="submission" date="2017-04" db="EMBL/GenBank/DDBJ databases">
        <authorList>
            <person name="Varghese N."/>
            <person name="Submissions S."/>
        </authorList>
    </citation>
    <scope>NUCLEOTIDE SEQUENCE [LARGE SCALE GENOMIC DNA]</scope>
    <source>
        <strain evidence="4">K3S</strain>
    </source>
</reference>
<evidence type="ECO:0000259" key="2">
    <source>
        <dbReference type="Pfam" id="PF16561"/>
    </source>
</evidence>
<dbReference type="InterPro" id="IPR032640">
    <property type="entry name" value="AMPK1_CBM"/>
</dbReference>
<feature type="domain" description="AMP-activated protein kinase glycogen-binding" evidence="2">
    <location>
        <begin position="96"/>
        <end position="184"/>
    </location>
</feature>
<dbReference type="SUPFAM" id="SSF81296">
    <property type="entry name" value="E set domains"/>
    <property type="match status" value="1"/>
</dbReference>
<keyword evidence="1" id="KW-0812">Transmembrane</keyword>
<dbReference type="Proteomes" id="UP000192906">
    <property type="component" value="Unassembled WGS sequence"/>
</dbReference>
<keyword evidence="1" id="KW-1133">Transmembrane helix</keyword>
<evidence type="ECO:0000313" key="4">
    <source>
        <dbReference type="Proteomes" id="UP000192906"/>
    </source>
</evidence>
<evidence type="ECO:0000256" key="1">
    <source>
        <dbReference type="SAM" id="Phobius"/>
    </source>
</evidence>